<evidence type="ECO:0000313" key="4">
    <source>
        <dbReference type="Proteomes" id="UP000000238"/>
    </source>
</evidence>
<reference evidence="3 4" key="1">
    <citation type="journal article" date="2005" name="Nucleic Acids Res.">
        <title>Genomic blueprint of Hahella chejuensis, a marine microbe producing an algicidal agent.</title>
        <authorList>
            <person name="Jeong H."/>
            <person name="Yim J.H."/>
            <person name="Lee C."/>
            <person name="Choi S.-H."/>
            <person name="Park Y.K."/>
            <person name="Yoon S.H."/>
            <person name="Hur C.-G."/>
            <person name="Kang H.-Y."/>
            <person name="Kim D."/>
            <person name="Lee H.H."/>
            <person name="Park K.H."/>
            <person name="Park S.-H."/>
            <person name="Park H.-S."/>
            <person name="Lee H.K."/>
            <person name="Oh T.K."/>
            <person name="Kim J.F."/>
        </authorList>
    </citation>
    <scope>NUCLEOTIDE SEQUENCE [LARGE SCALE GENOMIC DNA]</scope>
    <source>
        <strain evidence="3 4">KCTC 2396</strain>
    </source>
</reference>
<feature type="chain" id="PRO_5004215783" description="DUF6843 domain-containing protein" evidence="1">
    <location>
        <begin position="18"/>
        <end position="175"/>
    </location>
</feature>
<organism evidence="3 4">
    <name type="scientific">Hahella chejuensis (strain KCTC 2396)</name>
    <dbReference type="NCBI Taxonomy" id="349521"/>
    <lineage>
        <taxon>Bacteria</taxon>
        <taxon>Pseudomonadati</taxon>
        <taxon>Pseudomonadota</taxon>
        <taxon>Gammaproteobacteria</taxon>
        <taxon>Oceanospirillales</taxon>
        <taxon>Hahellaceae</taxon>
        <taxon>Hahella</taxon>
    </lineage>
</organism>
<dbReference type="KEGG" id="hch:HCH_00249"/>
<dbReference type="STRING" id="349521.HCH_00249"/>
<keyword evidence="4" id="KW-1185">Reference proteome</keyword>
<name>Q2SQB0_HAHCH</name>
<evidence type="ECO:0000256" key="1">
    <source>
        <dbReference type="SAM" id="SignalP"/>
    </source>
</evidence>
<dbReference type="InterPro" id="IPR033796">
    <property type="entry name" value="BA_2398-like"/>
</dbReference>
<dbReference type="CDD" id="cd14815">
    <property type="entry name" value="BA_2398_like"/>
    <property type="match status" value="1"/>
</dbReference>
<dbReference type="Pfam" id="PF20862">
    <property type="entry name" value="DUF6843"/>
    <property type="match status" value="1"/>
</dbReference>
<dbReference type="eggNOG" id="ENOG50300XY">
    <property type="taxonomic scope" value="Bacteria"/>
</dbReference>
<dbReference type="HOGENOM" id="CLU_1608537_0_0_6"/>
<dbReference type="EMBL" id="CP000155">
    <property type="protein sequence ID" value="ABC27164.1"/>
    <property type="molecule type" value="Genomic_DNA"/>
</dbReference>
<accession>Q2SQB0</accession>
<dbReference type="PROSITE" id="PS51257">
    <property type="entry name" value="PROKAR_LIPOPROTEIN"/>
    <property type="match status" value="1"/>
</dbReference>
<dbReference type="RefSeq" id="WP_011394241.1">
    <property type="nucleotide sequence ID" value="NC_007645.1"/>
</dbReference>
<sequence length="175" mass="19528">MNKLPICLLLTSMSLVAACGQKAASPEPEIYLLPDNFVGKFYILFNTPAGEPVRHEKESRIYDIPPSGVLLTQGELNEGWIAAEDVKYYYVREDGQRVEIKGRWTTSLDDTAENRNDPELTIFGGGVGVISDPSIPCSVTYQSYYVGLKADVLEGKNQFGLDEYLDKHPFQCPMK</sequence>
<proteinExistence type="predicted"/>
<evidence type="ECO:0000313" key="3">
    <source>
        <dbReference type="EMBL" id="ABC27164.1"/>
    </source>
</evidence>
<keyword evidence="1" id="KW-0732">Signal</keyword>
<dbReference type="Proteomes" id="UP000000238">
    <property type="component" value="Chromosome"/>
</dbReference>
<dbReference type="InterPro" id="IPR049293">
    <property type="entry name" value="DUF6843"/>
</dbReference>
<feature type="domain" description="DUF6843" evidence="2">
    <location>
        <begin position="27"/>
        <end position="106"/>
    </location>
</feature>
<feature type="signal peptide" evidence="1">
    <location>
        <begin position="1"/>
        <end position="17"/>
    </location>
</feature>
<evidence type="ECO:0000259" key="2">
    <source>
        <dbReference type="Pfam" id="PF20862"/>
    </source>
</evidence>
<protein>
    <recommendedName>
        <fullName evidence="2">DUF6843 domain-containing protein</fullName>
    </recommendedName>
</protein>
<dbReference type="AlphaFoldDB" id="Q2SQB0"/>
<gene>
    <name evidence="3" type="ordered locus">HCH_00249</name>
</gene>